<feature type="non-terminal residue" evidence="3">
    <location>
        <position position="373"/>
    </location>
</feature>
<feature type="region of interest" description="Disordered" evidence="2">
    <location>
        <begin position="157"/>
        <end position="192"/>
    </location>
</feature>
<evidence type="ECO:0000313" key="4">
    <source>
        <dbReference type="Proteomes" id="UP000230423"/>
    </source>
</evidence>
<proteinExistence type="predicted"/>
<dbReference type="Proteomes" id="UP000230423">
    <property type="component" value="Unassembled WGS sequence"/>
</dbReference>
<dbReference type="EMBL" id="KZ361307">
    <property type="protein sequence ID" value="PIO58396.1"/>
    <property type="molecule type" value="Genomic_DNA"/>
</dbReference>
<sequence>SLDLNHSDNASQMGKKKAPLKKSISENLNVTDALTSYKSTSEELARDHKKMKSEELGGNEMQCDCTPMEFQRIMNYSKQSVALIASLGAEIPDFKMKRDRIVDNAKKYVALDEEIYNNLTNTCIAESKAEGRGDEEEQSVIEILFDELVGKDHIGDYATPGGDDSDGNSAAVEWTTASSSEPWDHKADSNPKVASLEKRQQELNELLISERNNYEEKLSCLRSVMEEDKERADALQLSLDELNKKHQEAVAELQRMQGMYGGVVEELGTERAENVRLSDLARCAELETRQIKELARDIEDERSSLRLENIEYAERVRNLESNISTLQASESDHKKRCEELAQRCESLEASFSKEREDLTQQLELLQKTLEEDS</sequence>
<organism evidence="3 4">
    <name type="scientific">Teladorsagia circumcincta</name>
    <name type="common">Brown stomach worm</name>
    <name type="synonym">Ostertagia circumcincta</name>
    <dbReference type="NCBI Taxonomy" id="45464"/>
    <lineage>
        <taxon>Eukaryota</taxon>
        <taxon>Metazoa</taxon>
        <taxon>Ecdysozoa</taxon>
        <taxon>Nematoda</taxon>
        <taxon>Chromadorea</taxon>
        <taxon>Rhabditida</taxon>
        <taxon>Rhabditina</taxon>
        <taxon>Rhabditomorpha</taxon>
        <taxon>Strongyloidea</taxon>
        <taxon>Trichostrongylidae</taxon>
        <taxon>Teladorsagia</taxon>
    </lineage>
</organism>
<reference evidence="3 4" key="1">
    <citation type="submission" date="2015-09" db="EMBL/GenBank/DDBJ databases">
        <title>Draft genome of the parasitic nematode Teladorsagia circumcincta isolate WARC Sus (inbred).</title>
        <authorList>
            <person name="Mitreva M."/>
        </authorList>
    </citation>
    <scope>NUCLEOTIDE SEQUENCE [LARGE SCALE GENOMIC DNA]</scope>
    <source>
        <strain evidence="3 4">S</strain>
    </source>
</reference>
<feature type="compositionally biased region" description="Basic and acidic residues" evidence="2">
    <location>
        <begin position="182"/>
        <end position="192"/>
    </location>
</feature>
<feature type="coiled-coil region" evidence="1">
    <location>
        <begin position="193"/>
        <end position="259"/>
    </location>
</feature>
<feature type="region of interest" description="Disordered" evidence="2">
    <location>
        <begin position="1"/>
        <end position="22"/>
    </location>
</feature>
<evidence type="ECO:0000256" key="2">
    <source>
        <dbReference type="SAM" id="MobiDB-lite"/>
    </source>
</evidence>
<feature type="non-terminal residue" evidence="3">
    <location>
        <position position="1"/>
    </location>
</feature>
<name>A0A2G9TK83_TELCI</name>
<feature type="region of interest" description="Disordered" evidence="2">
    <location>
        <begin position="36"/>
        <end position="55"/>
    </location>
</feature>
<protein>
    <submittedName>
        <fullName evidence="3">Uncharacterized protein</fullName>
    </submittedName>
</protein>
<evidence type="ECO:0000313" key="3">
    <source>
        <dbReference type="EMBL" id="PIO58396.1"/>
    </source>
</evidence>
<gene>
    <name evidence="3" type="ORF">TELCIR_20170</name>
</gene>
<accession>A0A2G9TK83</accession>
<dbReference type="AlphaFoldDB" id="A0A2G9TK83"/>
<feature type="coiled-coil region" evidence="1">
    <location>
        <begin position="284"/>
        <end position="368"/>
    </location>
</feature>
<keyword evidence="4" id="KW-1185">Reference proteome</keyword>
<evidence type="ECO:0000256" key="1">
    <source>
        <dbReference type="SAM" id="Coils"/>
    </source>
</evidence>
<keyword evidence="1" id="KW-0175">Coiled coil</keyword>
<dbReference type="OrthoDB" id="10625635at2759"/>